<dbReference type="Pfam" id="PF18742">
    <property type="entry name" value="DpnII-MboI"/>
    <property type="match status" value="1"/>
</dbReference>
<dbReference type="EMBL" id="BMIC01000001">
    <property type="protein sequence ID" value="GFZ79849.1"/>
    <property type="molecule type" value="Genomic_DNA"/>
</dbReference>
<sequence>MVHLIDKYKQERESVLIQENIQSSFYRFISKEPINYTLAGQEELANRGFKGETLSDSEIKILTSSSNKKNQIDNNIFKLIGLFLASSTSQELKKIVETKFDSSSMENQYILYKAFPLLFKERMANSAKGNNYSVIRHIFGEQINEEELKETINAMVISSLGLQELIILEDYIKQDIATTYNNLQPLDLVKQVIDNFPEAIKQIKSRRKGKDVFQFKDEYDVQDILYIMLKPIFPKMKAEDPIEKVGSTSTKIDLILREEKILIEVKMIKENDNDESKFIKQLKEDIQSYYVCQWMKHLVCFIYDPQDKTKDRTNFYDLNGIQTINGKTFEVDVIVLK</sequence>
<evidence type="ECO:0000313" key="2">
    <source>
        <dbReference type="Proteomes" id="UP000598120"/>
    </source>
</evidence>
<evidence type="ECO:0000313" key="1">
    <source>
        <dbReference type="EMBL" id="GFZ79849.1"/>
    </source>
</evidence>
<organism evidence="1 2">
    <name type="scientific">Aquaticitalea lipolytica</name>
    <dbReference type="NCBI Taxonomy" id="1247562"/>
    <lineage>
        <taxon>Bacteria</taxon>
        <taxon>Pseudomonadati</taxon>
        <taxon>Bacteroidota</taxon>
        <taxon>Flavobacteriia</taxon>
        <taxon>Flavobacteriales</taxon>
        <taxon>Flavobacteriaceae</taxon>
        <taxon>Aquaticitalea</taxon>
    </lineage>
</organism>
<comment type="caution">
    <text evidence="1">The sequence shown here is derived from an EMBL/GenBank/DDBJ whole genome shotgun (WGS) entry which is preliminary data.</text>
</comment>
<dbReference type="RefSeq" id="WP_188604969.1">
    <property type="nucleotide sequence ID" value="NZ_BMIC01000001.1"/>
</dbReference>
<keyword evidence="2" id="KW-1185">Reference proteome</keyword>
<accession>A0A8J2TLQ5</accession>
<dbReference type="Proteomes" id="UP000598120">
    <property type="component" value="Unassembled WGS sequence"/>
</dbReference>
<dbReference type="AlphaFoldDB" id="A0A8J2TLQ5"/>
<protein>
    <submittedName>
        <fullName evidence="1">Uncharacterized protein</fullName>
    </submittedName>
</protein>
<gene>
    <name evidence="1" type="ORF">GCM10011531_07230</name>
</gene>
<reference evidence="1 2" key="1">
    <citation type="journal article" date="2014" name="Int. J. Syst. Evol. Microbiol.">
        <title>Complete genome sequence of Corynebacterium casei LMG S-19264T (=DSM 44701T), isolated from a smear-ripened cheese.</title>
        <authorList>
            <consortium name="US DOE Joint Genome Institute (JGI-PGF)"/>
            <person name="Walter F."/>
            <person name="Albersmeier A."/>
            <person name="Kalinowski J."/>
            <person name="Ruckert C."/>
        </authorList>
    </citation>
    <scope>NUCLEOTIDE SEQUENCE [LARGE SCALE GENOMIC DNA]</scope>
    <source>
        <strain evidence="1 2">CGMCC 1.15295</strain>
    </source>
</reference>
<name>A0A8J2TLQ5_9FLAO</name>
<proteinExistence type="predicted"/>